<feature type="region of interest" description="Disordered" evidence="1">
    <location>
        <begin position="26"/>
        <end position="67"/>
    </location>
</feature>
<evidence type="ECO:0000259" key="2">
    <source>
        <dbReference type="Pfam" id="PF08308"/>
    </source>
</evidence>
<feature type="compositionally biased region" description="Acidic residues" evidence="1">
    <location>
        <begin position="162"/>
        <end position="192"/>
    </location>
</feature>
<feature type="region of interest" description="Disordered" evidence="1">
    <location>
        <begin position="94"/>
        <end position="114"/>
    </location>
</feature>
<protein>
    <submittedName>
        <fullName evidence="3">Carboxypeptidase-like regulatory domain-containing protein</fullName>
    </submittedName>
</protein>
<keyword evidence="3" id="KW-0645">Protease</keyword>
<evidence type="ECO:0000313" key="4">
    <source>
        <dbReference type="Proteomes" id="UP001321018"/>
    </source>
</evidence>
<dbReference type="GO" id="GO:0004180">
    <property type="term" value="F:carboxypeptidase activity"/>
    <property type="evidence" value="ECO:0007669"/>
    <property type="project" value="UniProtKB-KW"/>
</dbReference>
<gene>
    <name evidence="3" type="ORF">OB960_08070</name>
</gene>
<feature type="compositionally biased region" description="Acidic residues" evidence="1">
    <location>
        <begin position="105"/>
        <end position="114"/>
    </location>
</feature>
<organism evidence="3 4">
    <name type="scientific">Natronoglomus mannanivorans</name>
    <dbReference type="NCBI Taxonomy" id="2979990"/>
    <lineage>
        <taxon>Archaea</taxon>
        <taxon>Methanobacteriati</taxon>
        <taxon>Methanobacteriota</taxon>
        <taxon>Stenosarchaea group</taxon>
        <taxon>Halobacteria</taxon>
        <taxon>Halobacteriales</taxon>
        <taxon>Natrialbaceae</taxon>
        <taxon>Natronoglomus</taxon>
    </lineage>
</organism>
<comment type="caution">
    <text evidence="3">The sequence shown here is derived from an EMBL/GenBank/DDBJ whole genome shotgun (WGS) entry which is preliminary data.</text>
</comment>
<dbReference type="EMBL" id="JAOPKA010000004">
    <property type="protein sequence ID" value="MCU4741356.1"/>
    <property type="molecule type" value="Genomic_DNA"/>
</dbReference>
<dbReference type="RefSeq" id="WP_338003196.1">
    <property type="nucleotide sequence ID" value="NZ_JAOPKA010000004.1"/>
</dbReference>
<feature type="domain" description="PEGA" evidence="2">
    <location>
        <begin position="120"/>
        <end position="156"/>
    </location>
</feature>
<feature type="compositionally biased region" description="Acidic residues" evidence="1">
    <location>
        <begin position="141"/>
        <end position="150"/>
    </location>
</feature>
<accession>A0AAP2YXJ0</accession>
<feature type="compositionally biased region" description="Low complexity" evidence="1">
    <location>
        <begin position="151"/>
        <end position="161"/>
    </location>
</feature>
<dbReference type="Proteomes" id="UP001321018">
    <property type="component" value="Unassembled WGS sequence"/>
</dbReference>
<keyword evidence="3" id="KW-0378">Hydrolase</keyword>
<feature type="region of interest" description="Disordered" evidence="1">
    <location>
        <begin position="141"/>
        <end position="192"/>
    </location>
</feature>
<name>A0AAP2YXJ0_9EURY</name>
<sequence length="192" mass="20730">MNERQSQLGRRRVLELAGAATVAGLAGCMDDENGNGDDGAENGDENGDEENENGNGDDVDEAAFGNDDEETILFSLENEDGDPVSEGVTVTVVPEENESMSYIVDSEDEMEGGEFEQPLMEPGDYHITVEGEDFEDIEETVTVEEGETEEVTLTLEGAPAEGEGEDEENGETDDSEDNGDEVDEEENDDTDE</sequence>
<dbReference type="InterPro" id="IPR013229">
    <property type="entry name" value="PEGA"/>
</dbReference>
<evidence type="ECO:0000256" key="1">
    <source>
        <dbReference type="SAM" id="MobiDB-lite"/>
    </source>
</evidence>
<evidence type="ECO:0000313" key="3">
    <source>
        <dbReference type="EMBL" id="MCU4741356.1"/>
    </source>
</evidence>
<reference evidence="3" key="1">
    <citation type="submission" date="2022-09" db="EMBL/GenBank/DDBJ databases">
        <title>Enrichment on poylsaccharides allowed isolation of novel metabolic and taxonomic groups of Haloarchaea.</title>
        <authorList>
            <person name="Sorokin D.Y."/>
            <person name="Elcheninov A.G."/>
            <person name="Khizhniak T.V."/>
            <person name="Kolganova T.V."/>
            <person name="Kublanov I.V."/>
        </authorList>
    </citation>
    <scope>NUCLEOTIDE SEQUENCE</scope>
    <source>
        <strain evidence="3">AArc-xg1-1</strain>
    </source>
</reference>
<keyword evidence="3" id="KW-0121">Carboxypeptidase</keyword>
<dbReference type="AlphaFoldDB" id="A0AAP2YXJ0"/>
<feature type="compositionally biased region" description="Acidic residues" evidence="1">
    <location>
        <begin position="29"/>
        <end position="67"/>
    </location>
</feature>
<proteinExistence type="predicted"/>
<dbReference type="Gene3D" id="2.60.40.1120">
    <property type="entry name" value="Carboxypeptidase-like, regulatory domain"/>
    <property type="match status" value="1"/>
</dbReference>
<dbReference type="PROSITE" id="PS51257">
    <property type="entry name" value="PROKAR_LIPOPROTEIN"/>
    <property type="match status" value="1"/>
</dbReference>
<dbReference type="Pfam" id="PF08308">
    <property type="entry name" value="PEGA"/>
    <property type="match status" value="1"/>
</dbReference>